<dbReference type="InterPro" id="IPR008480">
    <property type="entry name" value="DUF761_pln"/>
</dbReference>
<proteinExistence type="predicted"/>
<name>A0ABP0YLP9_9ROSI</name>
<evidence type="ECO:0000313" key="1">
    <source>
        <dbReference type="EMBL" id="CAK9321435.1"/>
    </source>
</evidence>
<dbReference type="Pfam" id="PF05553">
    <property type="entry name" value="DUF761"/>
    <property type="match status" value="1"/>
</dbReference>
<keyword evidence="2" id="KW-1185">Reference proteome</keyword>
<gene>
    <name evidence="1" type="ORF">CITCOLO1_LOCUS13506</name>
</gene>
<protein>
    <submittedName>
        <fullName evidence="1">Uncharacterized protein</fullName>
    </submittedName>
</protein>
<sequence>MASCLKKTLTILTAFVRRSLVHWRRSRLPRSFVSDDRMIEIRIVFEAQRRIAENAGNSSSGRWEVDVDQRAEVFIDDFRRQLRLERQISLHYRVETEYEERWPPPPPISPPI</sequence>
<dbReference type="Proteomes" id="UP001642487">
    <property type="component" value="Chromosome 5"/>
</dbReference>
<evidence type="ECO:0000313" key="2">
    <source>
        <dbReference type="Proteomes" id="UP001642487"/>
    </source>
</evidence>
<reference evidence="1 2" key="1">
    <citation type="submission" date="2024-03" db="EMBL/GenBank/DDBJ databases">
        <authorList>
            <person name="Gkanogiannis A."/>
            <person name="Becerra Lopez-Lavalle L."/>
        </authorList>
    </citation>
    <scope>NUCLEOTIDE SEQUENCE [LARGE SCALE GENOMIC DNA]</scope>
</reference>
<organism evidence="1 2">
    <name type="scientific">Citrullus colocynthis</name>
    <name type="common">colocynth</name>
    <dbReference type="NCBI Taxonomy" id="252529"/>
    <lineage>
        <taxon>Eukaryota</taxon>
        <taxon>Viridiplantae</taxon>
        <taxon>Streptophyta</taxon>
        <taxon>Embryophyta</taxon>
        <taxon>Tracheophyta</taxon>
        <taxon>Spermatophyta</taxon>
        <taxon>Magnoliopsida</taxon>
        <taxon>eudicotyledons</taxon>
        <taxon>Gunneridae</taxon>
        <taxon>Pentapetalae</taxon>
        <taxon>rosids</taxon>
        <taxon>fabids</taxon>
        <taxon>Cucurbitales</taxon>
        <taxon>Cucurbitaceae</taxon>
        <taxon>Benincaseae</taxon>
        <taxon>Citrullus</taxon>
    </lineage>
</organism>
<accession>A0ABP0YLP9</accession>
<dbReference type="EMBL" id="OZ021739">
    <property type="protein sequence ID" value="CAK9321435.1"/>
    <property type="molecule type" value="Genomic_DNA"/>
</dbReference>